<evidence type="ECO:0000256" key="4">
    <source>
        <dbReference type="ARBA" id="ARBA00022801"/>
    </source>
</evidence>
<dbReference type="CDD" id="cd00840">
    <property type="entry name" value="MPP_Mre11_N"/>
    <property type="match status" value="1"/>
</dbReference>
<organism evidence="8 9">
    <name type="scientific">Catenisphaera adipataccumulans</name>
    <dbReference type="NCBI Taxonomy" id="700500"/>
    <lineage>
        <taxon>Bacteria</taxon>
        <taxon>Bacillati</taxon>
        <taxon>Bacillota</taxon>
        <taxon>Erysipelotrichia</taxon>
        <taxon>Erysipelotrichales</taxon>
        <taxon>Erysipelotrichaceae</taxon>
        <taxon>Catenisphaera</taxon>
    </lineage>
</organism>
<dbReference type="AlphaFoldDB" id="A0A7W8FU90"/>
<evidence type="ECO:0000256" key="2">
    <source>
        <dbReference type="ARBA" id="ARBA00013365"/>
    </source>
</evidence>
<comment type="caution">
    <text evidence="8">The sequence shown here is derived from an EMBL/GenBank/DDBJ whole genome shotgun (WGS) entry which is preliminary data.</text>
</comment>
<dbReference type="EMBL" id="JACHHK010000001">
    <property type="protein sequence ID" value="MBB5182349.1"/>
    <property type="molecule type" value="Genomic_DNA"/>
</dbReference>
<dbReference type="InterPro" id="IPR004843">
    <property type="entry name" value="Calcineurin-like_PHP"/>
</dbReference>
<protein>
    <recommendedName>
        <fullName evidence="2 6">Nuclease SbcCD subunit D</fullName>
    </recommendedName>
</protein>
<feature type="domain" description="Calcineurin-like phosphoesterase" evidence="7">
    <location>
        <begin position="1"/>
        <end position="224"/>
    </location>
</feature>
<keyword evidence="5 6" id="KW-0269">Exonuclease</keyword>
<evidence type="ECO:0000256" key="3">
    <source>
        <dbReference type="ARBA" id="ARBA00022722"/>
    </source>
</evidence>
<dbReference type="Pfam" id="PF00149">
    <property type="entry name" value="Metallophos"/>
    <property type="match status" value="1"/>
</dbReference>
<dbReference type="SUPFAM" id="SSF56300">
    <property type="entry name" value="Metallo-dependent phosphatases"/>
    <property type="match status" value="1"/>
</dbReference>
<dbReference type="RefSeq" id="WP_183326935.1">
    <property type="nucleotide sequence ID" value="NZ_JACHHK010000001.1"/>
</dbReference>
<dbReference type="Gene3D" id="3.60.21.10">
    <property type="match status" value="1"/>
</dbReference>
<dbReference type="GO" id="GO:0004519">
    <property type="term" value="F:endonuclease activity"/>
    <property type="evidence" value="ECO:0007669"/>
    <property type="project" value="UniProtKB-KW"/>
</dbReference>
<dbReference type="NCBIfam" id="TIGR00619">
    <property type="entry name" value="sbcd"/>
    <property type="match status" value="1"/>
</dbReference>
<keyword evidence="6" id="KW-0255">Endonuclease</keyword>
<dbReference type="GO" id="GO:0008408">
    <property type="term" value="F:3'-5' exonuclease activity"/>
    <property type="evidence" value="ECO:0007669"/>
    <property type="project" value="InterPro"/>
</dbReference>
<comment type="function">
    <text evidence="6">SbcCD cleaves DNA hairpin structures. These structures can inhibit DNA replication and are intermediates in certain DNA recombination reactions. The complex acts as a 3'-&gt;5' double strand exonuclease that can open hairpins. It also has a 5' single-strand endonuclease activity.</text>
</comment>
<gene>
    <name evidence="6" type="primary">sbcD</name>
    <name evidence="8" type="ORF">HNQ47_000352</name>
</gene>
<accession>A0A7W8FU90</accession>
<dbReference type="InterPro" id="IPR041796">
    <property type="entry name" value="Mre11_N"/>
</dbReference>
<dbReference type="InterPro" id="IPR029052">
    <property type="entry name" value="Metallo-depent_PP-like"/>
</dbReference>
<sequence length="373" mass="42050">MKLFHLSDLHIGLKLMSYDLQDDQQYIFTQIAQYAQQECPDVILIAGDIYDKAMPPAKAVDLFNDFVRLLQEACPQAVLMMISGNHDSAARINSFRPVLQKQNIYMIGKPPMHEGESIEKIVLHDAYGPVNFYLLPFVKPSMVREIVGEGRTYQEAVNELIQKAAIDLKQRNVLVSHQFYLPFGMPAEAVERADSEMRTVGNIDAIAGHILQAFDVAALGHIHKPMRLGDDCHRYCGSPLAASVSEAGQQKGIVVYDLQEKGQISVSVLPLHPLRQVRVLSGSVESLEAQASDDYVSLIVERALDVDEQARLRQAFPHLLEIRRTDPPHLYRPIHSRPEIDPFELVCDFLPDLDEAEKEILKDVYNTVQEENT</sequence>
<dbReference type="GO" id="GO:0006260">
    <property type="term" value="P:DNA replication"/>
    <property type="evidence" value="ECO:0007669"/>
    <property type="project" value="UniProtKB-KW"/>
</dbReference>
<dbReference type="InterPro" id="IPR050535">
    <property type="entry name" value="DNA_Repair-Maintenance_Comp"/>
</dbReference>
<evidence type="ECO:0000313" key="8">
    <source>
        <dbReference type="EMBL" id="MBB5182349.1"/>
    </source>
</evidence>
<dbReference type="GO" id="GO:0006310">
    <property type="term" value="P:DNA recombination"/>
    <property type="evidence" value="ECO:0007669"/>
    <property type="project" value="UniProtKB-KW"/>
</dbReference>
<evidence type="ECO:0000256" key="1">
    <source>
        <dbReference type="ARBA" id="ARBA00010555"/>
    </source>
</evidence>
<evidence type="ECO:0000256" key="6">
    <source>
        <dbReference type="RuleBase" id="RU363069"/>
    </source>
</evidence>
<comment type="subunit">
    <text evidence="6">Heterodimer of SbcC and SbcD.</text>
</comment>
<reference evidence="8 9" key="1">
    <citation type="submission" date="2020-08" db="EMBL/GenBank/DDBJ databases">
        <title>Genomic Encyclopedia of Type Strains, Phase IV (KMG-IV): sequencing the most valuable type-strain genomes for metagenomic binning, comparative biology and taxonomic classification.</title>
        <authorList>
            <person name="Goeker M."/>
        </authorList>
    </citation>
    <scope>NUCLEOTIDE SEQUENCE [LARGE SCALE GENOMIC DNA]</scope>
    <source>
        <strain evidence="8 9">DSM 25799</strain>
    </source>
</reference>
<dbReference type="Proteomes" id="UP000539953">
    <property type="component" value="Unassembled WGS sequence"/>
</dbReference>
<keyword evidence="4 6" id="KW-0378">Hydrolase</keyword>
<evidence type="ECO:0000259" key="7">
    <source>
        <dbReference type="Pfam" id="PF00149"/>
    </source>
</evidence>
<evidence type="ECO:0000313" key="9">
    <source>
        <dbReference type="Proteomes" id="UP000539953"/>
    </source>
</evidence>
<keyword evidence="6" id="KW-0235">DNA replication</keyword>
<proteinExistence type="inferred from homology"/>
<comment type="similarity">
    <text evidence="1 6">Belongs to the SbcD family.</text>
</comment>
<evidence type="ECO:0000256" key="5">
    <source>
        <dbReference type="ARBA" id="ARBA00022839"/>
    </source>
</evidence>
<keyword evidence="6" id="KW-0233">DNA recombination</keyword>
<dbReference type="PANTHER" id="PTHR30337:SF0">
    <property type="entry name" value="NUCLEASE SBCCD SUBUNIT D"/>
    <property type="match status" value="1"/>
</dbReference>
<keyword evidence="9" id="KW-1185">Reference proteome</keyword>
<name>A0A7W8FU90_9FIRM</name>
<dbReference type="PANTHER" id="PTHR30337">
    <property type="entry name" value="COMPONENT OF ATP-DEPENDENT DSDNA EXONUCLEASE"/>
    <property type="match status" value="1"/>
</dbReference>
<dbReference type="InterPro" id="IPR004593">
    <property type="entry name" value="SbcD"/>
</dbReference>
<keyword evidence="3 6" id="KW-0540">Nuclease</keyword>